<dbReference type="PROSITE" id="PS00653">
    <property type="entry name" value="GLYCOSYL_HYDROL_F1_2"/>
    <property type="match status" value="1"/>
</dbReference>
<sequence length="552" mass="61999">MLLCVLLTFGVGALGAIPSPRVADDNPNDPAYNLTFPEGFLFSTATASYQVEGAWNLSGKGENIWDRSTHEHPEKIIDRSNGDVACDSYTHYAEDLKLARGLGTNMYRFSLSWSRLLPTGAIDVVNQAGVDYYNAVINETLKNGMTPMVTIYHWDLPQPLQDLGGFPNEIVVDYFEDYAEFVFKTFGDRVKNWLTINEPWSFCVGGYGAGDKAPFIAADGRGDYLCAHNAIRAHARAYRLYEKQFKATQKGQVGLAMYTEFFYPKDPNNADDVAATDRWMQFTNGWYLHPILNGDYPQVMKEWVAKASEKQGLKRSRLPEFSKEEVEFIKGTADFVGINVYTSYVVASLKPTDPDQPVIGSRKSDAAIVTSRDASWEPTIAPWFYSNPLGMRGILNWVKDQYRNPHVIITENGFPDGGEIRDESRVRRYRLYLLELLKAIHEDKCDIFGYTAWSILDNYEWAFGYTHKFGLYHVDFTDPKRPRTPKMSSVFFKQLIATRRVPRDGEVPFPDEPTTTAPASTTPSGATKSLSSASVVAALALICSSLITVISH</sequence>
<dbReference type="InterPro" id="IPR001360">
    <property type="entry name" value="Glyco_hydro_1"/>
</dbReference>
<dbReference type="InterPro" id="IPR033132">
    <property type="entry name" value="GH_1_N_CS"/>
</dbReference>
<dbReference type="SUPFAM" id="SSF51445">
    <property type="entry name" value="(Trans)glycosidases"/>
    <property type="match status" value="1"/>
</dbReference>
<evidence type="ECO:0000256" key="8">
    <source>
        <dbReference type="SAM" id="SignalP"/>
    </source>
</evidence>
<evidence type="ECO:0000313" key="9">
    <source>
        <dbReference type="EMBL" id="KAJ1522542.1"/>
    </source>
</evidence>
<dbReference type="Pfam" id="PF00232">
    <property type="entry name" value="Glyco_hydro_1"/>
    <property type="match status" value="1"/>
</dbReference>
<evidence type="ECO:0000256" key="1">
    <source>
        <dbReference type="ARBA" id="ARBA00010838"/>
    </source>
</evidence>
<dbReference type="Proteomes" id="UP001075354">
    <property type="component" value="Chromosome 11"/>
</dbReference>
<evidence type="ECO:0008006" key="11">
    <source>
        <dbReference type="Google" id="ProtNLM"/>
    </source>
</evidence>
<feature type="region of interest" description="Disordered" evidence="7">
    <location>
        <begin position="503"/>
        <end position="527"/>
    </location>
</feature>
<evidence type="ECO:0000256" key="2">
    <source>
        <dbReference type="ARBA" id="ARBA00011738"/>
    </source>
</evidence>
<dbReference type="FunFam" id="3.20.20.80:FF:000013">
    <property type="entry name" value="lactase-phlorizin hydrolase"/>
    <property type="match status" value="1"/>
</dbReference>
<comment type="caution">
    <text evidence="9">The sequence shown here is derived from an EMBL/GenBank/DDBJ whole genome shotgun (WGS) entry which is preliminary data.</text>
</comment>
<comment type="similarity">
    <text evidence="1 6">Belongs to the glycosyl hydrolase 1 family.</text>
</comment>
<gene>
    <name evidence="9" type="ORF">ONE63_001728</name>
</gene>
<keyword evidence="10" id="KW-1185">Reference proteome</keyword>
<comment type="subunit">
    <text evidence="2">Homodimer.</text>
</comment>
<keyword evidence="5" id="KW-0326">Glycosidase</keyword>
<keyword evidence="8" id="KW-0732">Signal</keyword>
<dbReference type="AlphaFoldDB" id="A0AAV7X9B8"/>
<dbReference type="PANTHER" id="PTHR10353:SF36">
    <property type="entry name" value="LP05116P"/>
    <property type="match status" value="1"/>
</dbReference>
<dbReference type="InterPro" id="IPR017853">
    <property type="entry name" value="GH"/>
</dbReference>
<evidence type="ECO:0000313" key="10">
    <source>
        <dbReference type="Proteomes" id="UP001075354"/>
    </source>
</evidence>
<dbReference type="GO" id="GO:0005975">
    <property type="term" value="P:carbohydrate metabolic process"/>
    <property type="evidence" value="ECO:0007669"/>
    <property type="project" value="InterPro"/>
</dbReference>
<name>A0AAV7X9B8_9NEOP</name>
<proteinExistence type="inferred from homology"/>
<feature type="compositionally biased region" description="Low complexity" evidence="7">
    <location>
        <begin position="513"/>
        <end position="527"/>
    </location>
</feature>
<dbReference type="GO" id="GO:0008422">
    <property type="term" value="F:beta-glucosidase activity"/>
    <property type="evidence" value="ECO:0007669"/>
    <property type="project" value="TreeGrafter"/>
</dbReference>
<evidence type="ECO:0000256" key="4">
    <source>
        <dbReference type="ARBA" id="ARBA00023180"/>
    </source>
</evidence>
<dbReference type="EMBL" id="JAPTSV010000011">
    <property type="protein sequence ID" value="KAJ1522542.1"/>
    <property type="molecule type" value="Genomic_DNA"/>
</dbReference>
<organism evidence="9 10">
    <name type="scientific">Megalurothrips usitatus</name>
    <name type="common">bean blossom thrips</name>
    <dbReference type="NCBI Taxonomy" id="439358"/>
    <lineage>
        <taxon>Eukaryota</taxon>
        <taxon>Metazoa</taxon>
        <taxon>Ecdysozoa</taxon>
        <taxon>Arthropoda</taxon>
        <taxon>Hexapoda</taxon>
        <taxon>Insecta</taxon>
        <taxon>Pterygota</taxon>
        <taxon>Neoptera</taxon>
        <taxon>Paraneoptera</taxon>
        <taxon>Thysanoptera</taxon>
        <taxon>Terebrantia</taxon>
        <taxon>Thripoidea</taxon>
        <taxon>Thripidae</taxon>
        <taxon>Megalurothrips</taxon>
    </lineage>
</organism>
<dbReference type="Gene3D" id="3.20.20.80">
    <property type="entry name" value="Glycosidases"/>
    <property type="match status" value="1"/>
</dbReference>
<keyword evidence="3" id="KW-0378">Hydrolase</keyword>
<evidence type="ECO:0000256" key="5">
    <source>
        <dbReference type="ARBA" id="ARBA00023295"/>
    </source>
</evidence>
<accession>A0AAV7X9B8</accession>
<feature type="signal peptide" evidence="8">
    <location>
        <begin position="1"/>
        <end position="15"/>
    </location>
</feature>
<keyword evidence="4" id="KW-0325">Glycoprotein</keyword>
<dbReference type="PRINTS" id="PR00131">
    <property type="entry name" value="GLHYDRLASE1"/>
</dbReference>
<evidence type="ECO:0000256" key="7">
    <source>
        <dbReference type="SAM" id="MobiDB-lite"/>
    </source>
</evidence>
<dbReference type="PANTHER" id="PTHR10353">
    <property type="entry name" value="GLYCOSYL HYDROLASE"/>
    <property type="match status" value="1"/>
</dbReference>
<protein>
    <recommendedName>
        <fullName evidence="11">Myrosinase 1-like</fullName>
    </recommendedName>
</protein>
<reference evidence="9" key="1">
    <citation type="submission" date="2022-12" db="EMBL/GenBank/DDBJ databases">
        <title>Chromosome-level genome assembly of the bean flower thrips Megalurothrips usitatus.</title>
        <authorList>
            <person name="Ma L."/>
            <person name="Liu Q."/>
            <person name="Li H."/>
            <person name="Cai W."/>
        </authorList>
    </citation>
    <scope>NUCLEOTIDE SEQUENCE</scope>
    <source>
        <strain evidence="9">Cailab_2022a</strain>
    </source>
</reference>
<evidence type="ECO:0000256" key="6">
    <source>
        <dbReference type="RuleBase" id="RU003690"/>
    </source>
</evidence>
<evidence type="ECO:0000256" key="3">
    <source>
        <dbReference type="ARBA" id="ARBA00022801"/>
    </source>
</evidence>
<feature type="chain" id="PRO_5043361564" description="Myrosinase 1-like" evidence="8">
    <location>
        <begin position="16"/>
        <end position="552"/>
    </location>
</feature>